<dbReference type="GO" id="GO:0046872">
    <property type="term" value="F:metal ion binding"/>
    <property type="evidence" value="ECO:0007669"/>
    <property type="project" value="UniProtKB-KW"/>
</dbReference>
<evidence type="ECO:0000256" key="8">
    <source>
        <dbReference type="ARBA" id="ARBA00042850"/>
    </source>
</evidence>
<comment type="caution">
    <text evidence="13">The sequence shown here is derived from an EMBL/GenBank/DDBJ whole genome shotgun (WGS) entry which is preliminary data.</text>
</comment>
<proteinExistence type="inferred from homology"/>
<organism evidence="13 14">
    <name type="scientific">Chara braunii</name>
    <name type="common">Braun's stonewort</name>
    <dbReference type="NCBI Taxonomy" id="69332"/>
    <lineage>
        <taxon>Eukaryota</taxon>
        <taxon>Viridiplantae</taxon>
        <taxon>Streptophyta</taxon>
        <taxon>Charophyceae</taxon>
        <taxon>Charales</taxon>
        <taxon>Characeae</taxon>
        <taxon>Chara</taxon>
    </lineage>
</organism>
<dbReference type="InterPro" id="IPR036705">
    <property type="entry name" value="Ribosyl_crysJ1_sf"/>
</dbReference>
<evidence type="ECO:0000256" key="4">
    <source>
        <dbReference type="ARBA" id="ARBA00041057"/>
    </source>
</evidence>
<accession>A0A388K3Q9</accession>
<dbReference type="SUPFAM" id="SSF101478">
    <property type="entry name" value="ADP-ribosylglycohydrolase"/>
    <property type="match status" value="1"/>
</dbReference>
<dbReference type="Pfam" id="PF03747">
    <property type="entry name" value="ADP_ribosyl_GH"/>
    <property type="match status" value="1"/>
</dbReference>
<reference evidence="13 14" key="1">
    <citation type="journal article" date="2018" name="Cell">
        <title>The Chara Genome: Secondary Complexity and Implications for Plant Terrestrialization.</title>
        <authorList>
            <person name="Nishiyama T."/>
            <person name="Sakayama H."/>
            <person name="Vries J.D."/>
            <person name="Buschmann H."/>
            <person name="Saint-Marcoux D."/>
            <person name="Ullrich K.K."/>
            <person name="Haas F.B."/>
            <person name="Vanderstraeten L."/>
            <person name="Becker D."/>
            <person name="Lang D."/>
            <person name="Vosolsobe S."/>
            <person name="Rombauts S."/>
            <person name="Wilhelmsson P.K.I."/>
            <person name="Janitza P."/>
            <person name="Kern R."/>
            <person name="Heyl A."/>
            <person name="Rumpler F."/>
            <person name="Villalobos L.I.A.C."/>
            <person name="Clay J.M."/>
            <person name="Skokan R."/>
            <person name="Toyoda A."/>
            <person name="Suzuki Y."/>
            <person name="Kagoshima H."/>
            <person name="Schijlen E."/>
            <person name="Tajeshwar N."/>
            <person name="Catarino B."/>
            <person name="Hetherington A.J."/>
            <person name="Saltykova A."/>
            <person name="Bonnot C."/>
            <person name="Breuninger H."/>
            <person name="Symeonidi A."/>
            <person name="Radhakrishnan G.V."/>
            <person name="Van Nieuwerburgh F."/>
            <person name="Deforce D."/>
            <person name="Chang C."/>
            <person name="Karol K.G."/>
            <person name="Hedrich R."/>
            <person name="Ulvskov P."/>
            <person name="Glockner G."/>
            <person name="Delwiche C.F."/>
            <person name="Petrasek J."/>
            <person name="Van de Peer Y."/>
            <person name="Friml J."/>
            <person name="Beilby M."/>
            <person name="Dolan L."/>
            <person name="Kohara Y."/>
            <person name="Sugano S."/>
            <person name="Fujiyama A."/>
            <person name="Delaux P.-M."/>
            <person name="Quint M."/>
            <person name="TheiBen G."/>
            <person name="Hagemann M."/>
            <person name="Harholt J."/>
            <person name="Dunand C."/>
            <person name="Zachgo S."/>
            <person name="Langdale J."/>
            <person name="Maumus F."/>
            <person name="Straeten D.V.D."/>
            <person name="Gould S.B."/>
            <person name="Rensing S.A."/>
        </authorList>
    </citation>
    <scope>NUCLEOTIDE SEQUENCE [LARGE SCALE GENOMIC DNA]</scope>
    <source>
        <strain evidence="13 14">S276</strain>
    </source>
</reference>
<dbReference type="GO" id="GO:0004649">
    <property type="term" value="F:poly(ADP-ribose) glycohydrolase activity"/>
    <property type="evidence" value="ECO:0007669"/>
    <property type="project" value="UniProtKB-EC"/>
</dbReference>
<keyword evidence="3" id="KW-0378">Hydrolase</keyword>
<evidence type="ECO:0000256" key="11">
    <source>
        <dbReference type="ARBA" id="ARBA00049015"/>
    </source>
</evidence>
<comment type="similarity">
    <text evidence="1">Belongs to the ADP-ribosylglycohydrolase family.</text>
</comment>
<keyword evidence="14" id="KW-1185">Reference proteome</keyword>
<keyword evidence="12" id="KW-0460">Magnesium</keyword>
<evidence type="ECO:0000256" key="7">
    <source>
        <dbReference type="ARBA" id="ARBA00042722"/>
    </source>
</evidence>
<dbReference type="InterPro" id="IPR050792">
    <property type="entry name" value="ADP-ribosylglycohydrolase"/>
</dbReference>
<comment type="catalytic activity">
    <reaction evidence="11">
        <text>alpha-NAD(+) + H2O = ADP-D-ribose + nicotinamide + H(+)</text>
        <dbReference type="Rhea" id="RHEA:68792"/>
        <dbReference type="ChEBI" id="CHEBI:15377"/>
        <dbReference type="ChEBI" id="CHEBI:15378"/>
        <dbReference type="ChEBI" id="CHEBI:17154"/>
        <dbReference type="ChEBI" id="CHEBI:57967"/>
        <dbReference type="ChEBI" id="CHEBI:77017"/>
    </reaction>
</comment>
<dbReference type="Proteomes" id="UP000265515">
    <property type="component" value="Unassembled WGS sequence"/>
</dbReference>
<dbReference type="InterPro" id="IPR005502">
    <property type="entry name" value="Ribosyl_crysJ1"/>
</dbReference>
<dbReference type="EC" id="3.2.1.143" evidence="2"/>
<evidence type="ECO:0000256" key="2">
    <source>
        <dbReference type="ARBA" id="ARBA00012255"/>
    </source>
</evidence>
<dbReference type="STRING" id="69332.A0A388K3Q9"/>
<evidence type="ECO:0000256" key="6">
    <source>
        <dbReference type="ARBA" id="ARBA00042471"/>
    </source>
</evidence>
<evidence type="ECO:0000256" key="1">
    <source>
        <dbReference type="ARBA" id="ARBA00010702"/>
    </source>
</evidence>
<dbReference type="Gramene" id="GBG64675">
    <property type="protein sequence ID" value="GBG64675"/>
    <property type="gene ID" value="CBR_g46217"/>
</dbReference>
<protein>
    <recommendedName>
        <fullName evidence="4">ADP-ribosylhydrolase ARH3</fullName>
        <ecNumber evidence="2">3.2.1.143</ecNumber>
    </recommendedName>
    <alternativeName>
        <fullName evidence="5">ADP-ribose glycohydrolase ARH3</fullName>
    </alternativeName>
    <alternativeName>
        <fullName evidence="6">ADP-ribosylhydrolase 3</fullName>
    </alternativeName>
    <alternativeName>
        <fullName evidence="9">O-acetyl-ADP-ribose deacetylase ARH3</fullName>
    </alternativeName>
    <alternativeName>
        <fullName evidence="10">Poly(ADP-ribose) glycohydrolase ARH3</fullName>
    </alternativeName>
    <alternativeName>
        <fullName evidence="8">[Protein ADP-ribosylarginine] hydrolase-like protein 2</fullName>
    </alternativeName>
    <alternativeName>
        <fullName evidence="7">[Protein ADP-ribosylserine] hydrolase</fullName>
    </alternativeName>
</protein>
<evidence type="ECO:0000256" key="5">
    <source>
        <dbReference type="ARBA" id="ARBA00042398"/>
    </source>
</evidence>
<evidence type="ECO:0000256" key="10">
    <source>
        <dbReference type="ARBA" id="ARBA00043193"/>
    </source>
</evidence>
<keyword evidence="12" id="KW-0479">Metal-binding</keyword>
<evidence type="ECO:0000313" key="13">
    <source>
        <dbReference type="EMBL" id="GBG64675.1"/>
    </source>
</evidence>
<evidence type="ECO:0000313" key="14">
    <source>
        <dbReference type="Proteomes" id="UP000265515"/>
    </source>
</evidence>
<dbReference type="AlphaFoldDB" id="A0A388K3Q9"/>
<dbReference type="Gene3D" id="1.10.4080.10">
    <property type="entry name" value="ADP-ribosylation/Crystallin J1"/>
    <property type="match status" value="1"/>
</dbReference>
<dbReference type="OrthoDB" id="2021138at2759"/>
<sequence length="350" mass="38054">MEGLICYLKDKFSVTSDKRQLNVNVRDVATGLHQSYLRWIHTQGLNSSHNLFHKVRDKGWLIQIPALHKRRAPDDTCTRALTTPGGNGGGGKTALPGYGRRKGCGGVVRAAPAGLVVHSAFPLLPSHEKAELAFQLGCHVASVTHGHPSAVLPAGMLAAIISRILSRDSLAGAIMNSVQFLRRESDNQETLLALQKACVLADDLILHGGLSTDADRQKLAMEHIHQIGEGWEGHEALAIAVYSCCASCNDFGTALYYAVRHRGDSDSTGAIAGNIMGALLGEKSIPERWKSQIELTYVLREVAEDLTLIAEKSRQENWEEKYPTPLGVVRSTAPPNLHPGSRCHLYMPSH</sequence>
<dbReference type="PANTHER" id="PTHR16222:SF24">
    <property type="entry name" value="ADP-RIBOSYLHYDROLASE ARH3"/>
    <property type="match status" value="1"/>
</dbReference>
<evidence type="ECO:0000256" key="3">
    <source>
        <dbReference type="ARBA" id="ARBA00022801"/>
    </source>
</evidence>
<comment type="cofactor">
    <cofactor evidence="12">
        <name>Mg(2+)</name>
        <dbReference type="ChEBI" id="CHEBI:18420"/>
    </cofactor>
    <text evidence="12">Binds 2 magnesium ions per subunit.</text>
</comment>
<feature type="binding site" evidence="12">
    <location>
        <position position="267"/>
    </location>
    <ligand>
        <name>Mg(2+)</name>
        <dbReference type="ChEBI" id="CHEBI:18420"/>
        <label>1</label>
    </ligand>
</feature>
<dbReference type="EMBL" id="BFEA01000053">
    <property type="protein sequence ID" value="GBG64675.1"/>
    <property type="molecule type" value="Genomic_DNA"/>
</dbReference>
<gene>
    <name evidence="13" type="ORF">CBR_g46217</name>
</gene>
<name>A0A388K3Q9_CHABU</name>
<evidence type="ECO:0000256" key="12">
    <source>
        <dbReference type="PIRSR" id="PIRSR605502-1"/>
    </source>
</evidence>
<feature type="binding site" evidence="12">
    <location>
        <position position="264"/>
    </location>
    <ligand>
        <name>Mg(2+)</name>
        <dbReference type="ChEBI" id="CHEBI:18420"/>
        <label>1</label>
    </ligand>
</feature>
<feature type="binding site" evidence="12">
    <location>
        <position position="266"/>
    </location>
    <ligand>
        <name>Mg(2+)</name>
        <dbReference type="ChEBI" id="CHEBI:18420"/>
        <label>1</label>
    </ligand>
</feature>
<dbReference type="OMA" id="MTQGPAL"/>
<dbReference type="PANTHER" id="PTHR16222">
    <property type="entry name" value="ADP-RIBOSYLGLYCOHYDROLASE"/>
    <property type="match status" value="1"/>
</dbReference>
<evidence type="ECO:0000256" key="9">
    <source>
        <dbReference type="ARBA" id="ARBA00043187"/>
    </source>
</evidence>